<evidence type="ECO:0000313" key="2">
    <source>
        <dbReference type="EMBL" id="KZV24480.1"/>
    </source>
</evidence>
<reference evidence="2 3" key="1">
    <citation type="journal article" date="2015" name="Proc. Natl. Acad. Sci. U.S.A.">
        <title>The resurrection genome of Boea hygrometrica: A blueprint for survival of dehydration.</title>
        <authorList>
            <person name="Xiao L."/>
            <person name="Yang G."/>
            <person name="Zhang L."/>
            <person name="Yang X."/>
            <person name="Zhao S."/>
            <person name="Ji Z."/>
            <person name="Zhou Q."/>
            <person name="Hu M."/>
            <person name="Wang Y."/>
            <person name="Chen M."/>
            <person name="Xu Y."/>
            <person name="Jin H."/>
            <person name="Xiao X."/>
            <person name="Hu G."/>
            <person name="Bao F."/>
            <person name="Hu Y."/>
            <person name="Wan P."/>
            <person name="Li L."/>
            <person name="Deng X."/>
            <person name="Kuang T."/>
            <person name="Xiang C."/>
            <person name="Zhu J.K."/>
            <person name="Oliver M.J."/>
            <person name="He Y."/>
        </authorList>
    </citation>
    <scope>NUCLEOTIDE SEQUENCE [LARGE SCALE GENOMIC DNA]</scope>
    <source>
        <strain evidence="3">cv. XS01</strain>
    </source>
</reference>
<dbReference type="Proteomes" id="UP000250235">
    <property type="component" value="Unassembled WGS sequence"/>
</dbReference>
<dbReference type="EMBL" id="KV012725">
    <property type="protein sequence ID" value="KZV24480.1"/>
    <property type="molecule type" value="Genomic_DNA"/>
</dbReference>
<feature type="compositionally biased region" description="Low complexity" evidence="1">
    <location>
        <begin position="132"/>
        <end position="144"/>
    </location>
</feature>
<evidence type="ECO:0000256" key="1">
    <source>
        <dbReference type="SAM" id="MobiDB-lite"/>
    </source>
</evidence>
<organism evidence="2 3">
    <name type="scientific">Dorcoceras hygrometricum</name>
    <dbReference type="NCBI Taxonomy" id="472368"/>
    <lineage>
        <taxon>Eukaryota</taxon>
        <taxon>Viridiplantae</taxon>
        <taxon>Streptophyta</taxon>
        <taxon>Embryophyta</taxon>
        <taxon>Tracheophyta</taxon>
        <taxon>Spermatophyta</taxon>
        <taxon>Magnoliopsida</taxon>
        <taxon>eudicotyledons</taxon>
        <taxon>Gunneridae</taxon>
        <taxon>Pentapetalae</taxon>
        <taxon>asterids</taxon>
        <taxon>lamiids</taxon>
        <taxon>Lamiales</taxon>
        <taxon>Gesneriaceae</taxon>
        <taxon>Didymocarpoideae</taxon>
        <taxon>Trichosporeae</taxon>
        <taxon>Loxocarpinae</taxon>
        <taxon>Dorcoceras</taxon>
    </lineage>
</organism>
<feature type="compositionally biased region" description="Polar residues" evidence="1">
    <location>
        <begin position="8"/>
        <end position="19"/>
    </location>
</feature>
<dbReference type="AlphaFoldDB" id="A0A2Z7AUC7"/>
<keyword evidence="3" id="KW-1185">Reference proteome</keyword>
<protein>
    <submittedName>
        <fullName evidence="2">Chromatin structure-remodeling complex protein SYD-like</fullName>
    </submittedName>
</protein>
<accession>A0A2Z7AUC7</accession>
<evidence type="ECO:0000313" key="3">
    <source>
        <dbReference type="Proteomes" id="UP000250235"/>
    </source>
</evidence>
<feature type="region of interest" description="Disordered" evidence="1">
    <location>
        <begin position="1"/>
        <end position="24"/>
    </location>
</feature>
<sequence length="294" mass="32116">MARDAPTSVASSRANQQPPSADFRNLCAEQQLPAGHEMAAMRGKRADHRAEQRPINRATSCAWAAGQPAIVGQPSRVSIGMHRTANQPRCATSAHTIAHAHARGEGPVVSTNALEEQLYYVESPESPPPIPQRQESSSSSSDSQMKFDTTDIPLDDTTEAQTSLPAATVDLSPLLDDLKSSLSQYVDTAHSDILSRLRTVEQGLHNTLGFQNDYSRNLIQGARQEGKNNDDLQILRLNELKKSVLAQGVTTDTSSLEIRKAINAVDAKIILLDGQVAAIRSEHLEFQEKYQQIF</sequence>
<feature type="region of interest" description="Disordered" evidence="1">
    <location>
        <begin position="122"/>
        <end position="151"/>
    </location>
</feature>
<proteinExistence type="predicted"/>
<gene>
    <name evidence="2" type="ORF">F511_40394</name>
</gene>
<name>A0A2Z7AUC7_9LAMI</name>